<dbReference type="AlphaFoldDB" id="A0A0A9ALB5"/>
<reference evidence="1" key="2">
    <citation type="journal article" date="2015" name="Data Brief">
        <title>Shoot transcriptome of the giant reed, Arundo donax.</title>
        <authorList>
            <person name="Barrero R.A."/>
            <person name="Guerrero F.D."/>
            <person name="Moolhuijzen P."/>
            <person name="Goolsby J.A."/>
            <person name="Tidwell J."/>
            <person name="Bellgard S.E."/>
            <person name="Bellgard M.I."/>
        </authorList>
    </citation>
    <scope>NUCLEOTIDE SEQUENCE</scope>
    <source>
        <tissue evidence="1">Shoot tissue taken approximately 20 cm above the soil surface</tissue>
    </source>
</reference>
<proteinExistence type="predicted"/>
<dbReference type="EMBL" id="GBRH01247277">
    <property type="protein sequence ID" value="JAD50618.1"/>
    <property type="molecule type" value="Transcribed_RNA"/>
</dbReference>
<organism evidence="1">
    <name type="scientific">Arundo donax</name>
    <name type="common">Giant reed</name>
    <name type="synonym">Donax arundinaceus</name>
    <dbReference type="NCBI Taxonomy" id="35708"/>
    <lineage>
        <taxon>Eukaryota</taxon>
        <taxon>Viridiplantae</taxon>
        <taxon>Streptophyta</taxon>
        <taxon>Embryophyta</taxon>
        <taxon>Tracheophyta</taxon>
        <taxon>Spermatophyta</taxon>
        <taxon>Magnoliopsida</taxon>
        <taxon>Liliopsida</taxon>
        <taxon>Poales</taxon>
        <taxon>Poaceae</taxon>
        <taxon>PACMAD clade</taxon>
        <taxon>Arundinoideae</taxon>
        <taxon>Arundineae</taxon>
        <taxon>Arundo</taxon>
    </lineage>
</organism>
<accession>A0A0A9ALB5</accession>
<protein>
    <submittedName>
        <fullName evidence="1">Uncharacterized protein</fullName>
    </submittedName>
</protein>
<sequence>MILMSLQFGQEEIRRADIHEEETKGAIVFLH</sequence>
<evidence type="ECO:0000313" key="1">
    <source>
        <dbReference type="EMBL" id="JAD50618.1"/>
    </source>
</evidence>
<reference evidence="1" key="1">
    <citation type="submission" date="2014-09" db="EMBL/GenBank/DDBJ databases">
        <authorList>
            <person name="Magalhaes I.L.F."/>
            <person name="Oliveira U."/>
            <person name="Santos F.R."/>
            <person name="Vidigal T.H.D.A."/>
            <person name="Brescovit A.D."/>
            <person name="Santos A.J."/>
        </authorList>
    </citation>
    <scope>NUCLEOTIDE SEQUENCE</scope>
    <source>
        <tissue evidence="1">Shoot tissue taken approximately 20 cm above the soil surface</tissue>
    </source>
</reference>
<name>A0A0A9ALB5_ARUDO</name>